<dbReference type="PANTHER" id="PTHR34075">
    <property type="entry name" value="BLR3430 PROTEIN"/>
    <property type="match status" value="1"/>
</dbReference>
<dbReference type="SUPFAM" id="SSF50249">
    <property type="entry name" value="Nucleic acid-binding proteins"/>
    <property type="match status" value="1"/>
</dbReference>
<dbReference type="RefSeq" id="WP_184477526.1">
    <property type="nucleotide sequence ID" value="NZ_JACHOV010000022.1"/>
</dbReference>
<dbReference type="Pfam" id="PF12172">
    <property type="entry name" value="zf-ChsH2"/>
    <property type="match status" value="1"/>
</dbReference>
<organism evidence="4 5">
    <name type="scientific">Rhizorhapis suberifaciens</name>
    <name type="common">corky root of lettuce</name>
    <dbReference type="NCBI Taxonomy" id="13656"/>
    <lineage>
        <taxon>Bacteria</taxon>
        <taxon>Pseudomonadati</taxon>
        <taxon>Pseudomonadota</taxon>
        <taxon>Alphaproteobacteria</taxon>
        <taxon>Sphingomonadales</taxon>
        <taxon>Sphingomonadaceae</taxon>
        <taxon>Rhizorhapis</taxon>
    </lineage>
</organism>
<dbReference type="Pfam" id="PF08541">
    <property type="entry name" value="ACP_syn_III_C"/>
    <property type="match status" value="1"/>
</dbReference>
<feature type="domain" description="ChsH2 rubredoxin-like zinc ribbon" evidence="3">
    <location>
        <begin position="363"/>
        <end position="387"/>
    </location>
</feature>
<dbReference type="GO" id="GO:0016746">
    <property type="term" value="F:acyltransferase activity"/>
    <property type="evidence" value="ECO:0007669"/>
    <property type="project" value="UniProtKB-KW"/>
</dbReference>
<dbReference type="Proteomes" id="UP000575068">
    <property type="component" value="Unassembled WGS sequence"/>
</dbReference>
<dbReference type="InterPro" id="IPR012340">
    <property type="entry name" value="NA-bd_OB-fold"/>
</dbReference>
<protein>
    <submittedName>
        <fullName evidence="4">3-hydroxy-3-methylglutaryl CoA synthase</fullName>
    </submittedName>
</protein>
<proteinExistence type="predicted"/>
<dbReference type="InterPro" id="IPR016039">
    <property type="entry name" value="Thiolase-like"/>
</dbReference>
<keyword evidence="5" id="KW-1185">Reference proteome</keyword>
<keyword evidence="1" id="KW-0808">Transferase</keyword>
<evidence type="ECO:0000313" key="4">
    <source>
        <dbReference type="EMBL" id="MBB4642981.1"/>
    </source>
</evidence>
<feature type="domain" description="Beta-ketoacyl-[acyl-carrier-protein] synthase III C-terminal" evidence="2">
    <location>
        <begin position="213"/>
        <end position="291"/>
    </location>
</feature>
<evidence type="ECO:0000313" key="5">
    <source>
        <dbReference type="Proteomes" id="UP000575068"/>
    </source>
</evidence>
<dbReference type="Gene3D" id="3.40.47.10">
    <property type="match status" value="2"/>
</dbReference>
<name>A0A840HZA1_9SPHN</name>
<gene>
    <name evidence="4" type="ORF">HNQ99_003319</name>
</gene>
<dbReference type="PANTHER" id="PTHR34075:SF5">
    <property type="entry name" value="BLR3430 PROTEIN"/>
    <property type="match status" value="1"/>
</dbReference>
<evidence type="ECO:0000256" key="1">
    <source>
        <dbReference type="ARBA" id="ARBA00022679"/>
    </source>
</evidence>
<evidence type="ECO:0000259" key="3">
    <source>
        <dbReference type="Pfam" id="PF12172"/>
    </source>
</evidence>
<dbReference type="InterPro" id="IPR022002">
    <property type="entry name" value="ChsH2_Znr"/>
</dbReference>
<dbReference type="InterPro" id="IPR013747">
    <property type="entry name" value="ACP_syn_III_C"/>
</dbReference>
<dbReference type="EMBL" id="JACHOV010000022">
    <property type="protein sequence ID" value="MBB4642981.1"/>
    <property type="molecule type" value="Genomic_DNA"/>
</dbReference>
<reference evidence="4 5" key="1">
    <citation type="submission" date="2020-08" db="EMBL/GenBank/DDBJ databases">
        <title>Genomic Encyclopedia of Type Strains, Phase IV (KMG-IV): sequencing the most valuable type-strain genomes for metagenomic binning, comparative biology and taxonomic classification.</title>
        <authorList>
            <person name="Goeker M."/>
        </authorList>
    </citation>
    <scope>NUCLEOTIDE SEQUENCE [LARGE SCALE GENOMIC DNA]</scope>
    <source>
        <strain evidence="4 5">DSM 7465</strain>
    </source>
</reference>
<evidence type="ECO:0000259" key="2">
    <source>
        <dbReference type="Pfam" id="PF08541"/>
    </source>
</evidence>
<dbReference type="CDD" id="cd00827">
    <property type="entry name" value="init_cond_enzymes"/>
    <property type="match status" value="1"/>
</dbReference>
<accession>A0A840HZA1</accession>
<dbReference type="InterPro" id="IPR052513">
    <property type="entry name" value="Thioester_dehydratase-like"/>
</dbReference>
<comment type="caution">
    <text evidence="4">The sequence shown here is derived from an EMBL/GenBank/DDBJ whole genome shotgun (WGS) entry which is preliminary data.</text>
</comment>
<sequence>MADFGIKLFGGYVPRLRIDRSLIAEAHKWMAPGLRGQAKGSRAFLSWDEDAVTMAVEAARDCLDGRDASDVEALYLASTSLPYADLQHSSLVASAMRLPSGIASSDVGYSQRAGTSGFLQALKAGDNALFIASDAPNAKPASTQELSYGAGAAAFLLGSGEVVARLLGWASVTAPFVDHFRAAQSRHDYFWEERWVRDEGYAKLAPAAIASALAKADIAVGDITHFVMPSLQRGAADAVAKKIGFAGKPADGLENGAGYAGSAHALLMLAHVLETAAAGDRILVVGFGQGADALVFEVTEAIANAKPRRGVSGALADGLATDSYMRMLSFYDGIDLEWGMRSEKNAKTALTEQYRSAEEVSGLLAGKCGSCGTIQFPRLEYCVNPECNAPASQFEDYSLVDEPAQVLTYTADWLSYHPAPPLYVGFVQFDNGARILMEVADVGAEGLEVGTPLKLTYRIKERDRIRGYNRYFWKATPMGGAGA</sequence>
<dbReference type="SUPFAM" id="SSF53901">
    <property type="entry name" value="Thiolase-like"/>
    <property type="match status" value="2"/>
</dbReference>
<dbReference type="AlphaFoldDB" id="A0A840HZA1"/>